<protein>
    <submittedName>
        <fullName evidence="1">Uncharacterized protein</fullName>
    </submittedName>
</protein>
<dbReference type="InterPro" id="IPR050517">
    <property type="entry name" value="DDR_Repair_Kinase"/>
</dbReference>
<sequence>MRRICFEPFESESSHRYRPDINTAALFDEEPVFGTSGKYLNRFPVEGIIYLLQNLKISSSVSTYINNLQAHLAPNLERELARNLQILAARLTVGSDPRELKSALQLCDDLTDFFKQYPYIVDVPLGLNCTTGPMKGTTNFLYQHVALSEDLFFRRNVLLRFITWFNDPKYTWQHKCFFLRYVVTPTLLVQASRSSNSDRLIDTDFIAQLHRLVWTPLSKGGGTPGIDDMFRTELLHLTTTLVQYYPDLLEDVKKDIVKYIWFHISNCEDVIVKQMGYLLAARFFSTFPTPPKFILRAWTGLLQLPHSESRPTVRYEALSTLVPCLPMDVDESGYPFWAKEMRRILSEEPSSHLCIYHLIVKQPDLFFPVRSLFIPHMTSTLNRLGLSASSVPESRSVSVEVLATVFKWEERAAQETKRAADEGKPIPKELRWRTPLALRETMVGYLMRLATITHETAVKVNLTPRVLSLLQSIVGPNGWNDVTVGLRFFARALEQNDFASEAALAQGIAAAKVLQVVAADQPDSWYIANAPILQKLIMKGLLSEDATLQDILYPIFDKLLSLFPLTESAPSGDTELAEFHRTVRNVFAETSMTSSRANIRGVLLIVKSVVRTTPEMFSSTDGSGNPGNSTNAEKFMKLFSELVKDHIRSTPGTAAHEANVRLLMMFLDICRDYTSALGESRRWLLTALVALVDKTKSVTLCKYLLDMAKTWVHNKHAAYPINNEKASLMQKLANFESRGDALFTPYLELVYDIYTDPSLRRSELTSRLENSFLIGCRAKDSGLRERFMDLLDVSVSRSLFNRVTYILAVQNWEVLADQNWIYLALHLLLGAADLQVTNHTRNGSGPLHAIPRPEPQHILRPLQRLLFLDPQAANDVWVSVFPAVWASLSRREQSDVTNHMINLLSKDYHIKQASLRPNVIQTLLAGIHACSPPMTLPPHLVKYLAKNFGCWHIALEILGSALDTMKDDDPTIRDYIYDSLAEIYAELAEEDMFYGLWRRRSLLPDTNIGLAFEQVGMWEQASTVYESAQAKVWGQTLPFNELEYCLWEEKSGPIHSASSCETLSLGKYSLLFLYRRFITVLRTNRDELHAPKHHFTLRAQQHAQQQAAMAKAGRQAANDCNWDVAMADGTAEVAGLPPKPEMPAAPRIADEHVLKTAFPLLVLSLETIVNHIQHKFKQSPEEYVYRNIQLLMQDAIQIFVIRMNTQEGGRAMNQSTIMTLQRMSGNMPIFISDFEYDFVDAKITHAQYMQRLQNWRDNFEKIVDGRPSMQPLALLSHYLTEFQYSKVDEIEDPGQYTEYKYPNQFFVCIQKYAPKIETYRSNGSCWKRSRREERVIQILLTFNGPNVRLYQTNSSYVSLGDIYGIHCDETETAYLSVHKDISDEIFAKMVPEDILTNYMSRTMDGSIELWRMRKQFTLQLAAASYATWVLSISGRNPNPFPRVPLHRSCRYDRTPPRRDKVAAWLSMRGKNTPAFYPVFRQSVQANIDNVVNKAEALACKSERDKTVVHQI</sequence>
<dbReference type="InterPro" id="IPR016024">
    <property type="entry name" value="ARM-type_fold"/>
</dbReference>
<keyword evidence="2" id="KW-1185">Reference proteome</keyword>
<proteinExistence type="predicted"/>
<dbReference type="PANTHER" id="PTHR11139">
    <property type="entry name" value="ATAXIA TELANGIECTASIA MUTATED ATM -RELATED"/>
    <property type="match status" value="1"/>
</dbReference>
<dbReference type="EMBL" id="JAACJK010000021">
    <property type="protein sequence ID" value="KAF5337964.1"/>
    <property type="molecule type" value="Genomic_DNA"/>
</dbReference>
<dbReference type="SUPFAM" id="SSF56112">
    <property type="entry name" value="Protein kinase-like (PK-like)"/>
    <property type="match status" value="1"/>
</dbReference>
<dbReference type="GO" id="GO:0006281">
    <property type="term" value="P:DNA repair"/>
    <property type="evidence" value="ECO:0007669"/>
    <property type="project" value="TreeGrafter"/>
</dbReference>
<name>A0A8H5FIF0_9AGAR</name>
<dbReference type="Proteomes" id="UP000541558">
    <property type="component" value="Unassembled WGS sequence"/>
</dbReference>
<gene>
    <name evidence="1" type="ORF">D9611_014826</name>
</gene>
<evidence type="ECO:0000313" key="2">
    <source>
        <dbReference type="Proteomes" id="UP000541558"/>
    </source>
</evidence>
<dbReference type="InterPro" id="IPR011009">
    <property type="entry name" value="Kinase-like_dom_sf"/>
</dbReference>
<dbReference type="OrthoDB" id="5570127at2759"/>
<dbReference type="GO" id="GO:0000124">
    <property type="term" value="C:SAGA complex"/>
    <property type="evidence" value="ECO:0007669"/>
    <property type="project" value="TreeGrafter"/>
</dbReference>
<dbReference type="PANTHER" id="PTHR11139:SF1">
    <property type="entry name" value="TRANSFORMATION_TRANSCRIPTION DOMAIN-ASSOCIATED PROTEIN"/>
    <property type="match status" value="1"/>
</dbReference>
<dbReference type="GO" id="GO:0005634">
    <property type="term" value="C:nucleus"/>
    <property type="evidence" value="ECO:0007669"/>
    <property type="project" value="TreeGrafter"/>
</dbReference>
<dbReference type="InterPro" id="IPR046805">
    <property type="entry name" value="Tra1_ring"/>
</dbReference>
<accession>A0A8H5FIF0</accession>
<evidence type="ECO:0000313" key="1">
    <source>
        <dbReference type="EMBL" id="KAF5337964.1"/>
    </source>
</evidence>
<dbReference type="GO" id="GO:0035267">
    <property type="term" value="C:NuA4 histone acetyltransferase complex"/>
    <property type="evidence" value="ECO:0007669"/>
    <property type="project" value="TreeGrafter"/>
</dbReference>
<dbReference type="Pfam" id="PF20206">
    <property type="entry name" value="Tra1_ring"/>
    <property type="match status" value="1"/>
</dbReference>
<organism evidence="1 2">
    <name type="scientific">Ephemerocybe angulata</name>
    <dbReference type="NCBI Taxonomy" id="980116"/>
    <lineage>
        <taxon>Eukaryota</taxon>
        <taxon>Fungi</taxon>
        <taxon>Dikarya</taxon>
        <taxon>Basidiomycota</taxon>
        <taxon>Agaricomycotina</taxon>
        <taxon>Agaricomycetes</taxon>
        <taxon>Agaricomycetidae</taxon>
        <taxon>Agaricales</taxon>
        <taxon>Agaricineae</taxon>
        <taxon>Psathyrellaceae</taxon>
        <taxon>Ephemerocybe</taxon>
    </lineage>
</organism>
<reference evidence="1 2" key="1">
    <citation type="journal article" date="2020" name="ISME J.">
        <title>Uncovering the hidden diversity of litter-decomposition mechanisms in mushroom-forming fungi.</title>
        <authorList>
            <person name="Floudas D."/>
            <person name="Bentzer J."/>
            <person name="Ahren D."/>
            <person name="Johansson T."/>
            <person name="Persson P."/>
            <person name="Tunlid A."/>
        </authorList>
    </citation>
    <scope>NUCLEOTIDE SEQUENCE [LARGE SCALE GENOMIC DNA]</scope>
    <source>
        <strain evidence="1 2">CBS 175.51</strain>
    </source>
</reference>
<comment type="caution">
    <text evidence="1">The sequence shown here is derived from an EMBL/GenBank/DDBJ whole genome shotgun (WGS) entry which is preliminary data.</text>
</comment>
<dbReference type="GO" id="GO:0006355">
    <property type="term" value="P:regulation of DNA-templated transcription"/>
    <property type="evidence" value="ECO:0007669"/>
    <property type="project" value="TreeGrafter"/>
</dbReference>
<dbReference type="SUPFAM" id="SSF48371">
    <property type="entry name" value="ARM repeat"/>
    <property type="match status" value="1"/>
</dbReference>